<dbReference type="NCBIfam" id="NF004685">
    <property type="entry name" value="PRK06029.1"/>
    <property type="match status" value="1"/>
</dbReference>
<accession>A0ABT6L6I2</accession>
<keyword evidence="3 5" id="KW-0288">FMN</keyword>
<feature type="binding site" evidence="5">
    <location>
        <position position="170"/>
    </location>
    <ligand>
        <name>dimethylallyl phosphate</name>
        <dbReference type="ChEBI" id="CHEBI:88052"/>
    </ligand>
</feature>
<organism evidence="7 8">
    <name type="scientific">Mycolicibacterium frederiksbergense</name>
    <dbReference type="NCBI Taxonomy" id="117567"/>
    <lineage>
        <taxon>Bacteria</taxon>
        <taxon>Bacillati</taxon>
        <taxon>Actinomycetota</taxon>
        <taxon>Actinomycetes</taxon>
        <taxon>Mycobacteriales</taxon>
        <taxon>Mycobacteriaceae</taxon>
        <taxon>Mycolicibacterium</taxon>
    </lineage>
</organism>
<keyword evidence="1 5" id="KW-0637">Prenyltransferase</keyword>
<evidence type="ECO:0000256" key="3">
    <source>
        <dbReference type="ARBA" id="ARBA00022643"/>
    </source>
</evidence>
<evidence type="ECO:0000256" key="2">
    <source>
        <dbReference type="ARBA" id="ARBA00022630"/>
    </source>
</evidence>
<dbReference type="EMBL" id="JARXVE010000011">
    <property type="protein sequence ID" value="MDH6198566.1"/>
    <property type="molecule type" value="Genomic_DNA"/>
</dbReference>
<proteinExistence type="inferred from homology"/>
<evidence type="ECO:0000259" key="6">
    <source>
        <dbReference type="Pfam" id="PF02441"/>
    </source>
</evidence>
<dbReference type="HAMAP" id="MF_01984">
    <property type="entry name" value="ubiX_pad"/>
    <property type="match status" value="1"/>
</dbReference>
<comment type="function">
    <text evidence="5">Flavin prenyltransferase that catalyzes the synthesis of the prenylated FMN cofactor (prenyl-FMN) for 4-hydroxy-3-polyprenylbenzoic acid decarboxylase UbiD. The prenyltransferase is metal-independent and links a dimethylallyl moiety from dimethylallyl monophosphate (DMAP) to the flavin N5 and C6 atoms of FMN.</text>
</comment>
<dbReference type="InterPro" id="IPR004507">
    <property type="entry name" value="UbiX-like"/>
</dbReference>
<feature type="binding site" evidence="5">
    <location>
        <begin position="89"/>
        <end position="92"/>
    </location>
    <ligand>
        <name>FMN</name>
        <dbReference type="ChEBI" id="CHEBI:58210"/>
    </ligand>
</feature>
<protein>
    <recommendedName>
        <fullName evidence="5">Flavin prenyltransferase UbiX</fullName>
        <ecNumber evidence="5">2.5.1.129</ecNumber>
    </recommendedName>
</protein>
<keyword evidence="4 5" id="KW-0808">Transferase</keyword>
<keyword evidence="8" id="KW-1185">Reference proteome</keyword>
<dbReference type="EC" id="2.5.1.129" evidence="5"/>
<comment type="similarity">
    <text evidence="5">Belongs to the UbiX/PAD1 family.</text>
</comment>
<feature type="binding site" evidence="5">
    <location>
        <position position="38"/>
    </location>
    <ligand>
        <name>FMN</name>
        <dbReference type="ChEBI" id="CHEBI:58210"/>
    </ligand>
</feature>
<feature type="domain" description="Flavoprotein" evidence="6">
    <location>
        <begin position="4"/>
        <end position="170"/>
    </location>
</feature>
<comment type="caution">
    <text evidence="7">The sequence shown here is derived from an EMBL/GenBank/DDBJ whole genome shotgun (WGS) entry which is preliminary data.</text>
</comment>
<feature type="binding site" evidence="5">
    <location>
        <position position="124"/>
    </location>
    <ligand>
        <name>FMN</name>
        <dbReference type="ChEBI" id="CHEBI:58210"/>
    </ligand>
</feature>
<evidence type="ECO:0000313" key="7">
    <source>
        <dbReference type="EMBL" id="MDH6198566.1"/>
    </source>
</evidence>
<evidence type="ECO:0000313" key="8">
    <source>
        <dbReference type="Proteomes" id="UP001160130"/>
    </source>
</evidence>
<dbReference type="SUPFAM" id="SSF52507">
    <property type="entry name" value="Homo-oligomeric flavin-containing Cys decarboxylases, HFCD"/>
    <property type="match status" value="1"/>
</dbReference>
<evidence type="ECO:0000256" key="1">
    <source>
        <dbReference type="ARBA" id="ARBA00022602"/>
    </source>
</evidence>
<sequence length="197" mass="21214">MVARLIIGITGASGSALGIRALELAAEIDDLHTDLIVTRAGRDSIHQETDWTVRDVLALADTVHDDHDLASTLASGSSTADAMLIAPCSVKTLSAVANCFDATLLVRAADVMLKERRRLVLLLRETPLHAGHLRLMSQVTESGGIIMPPVPAFYHRPADIDEMITHTVTRAFDVLGLAAPGLVRWQGRRRRNGIADG</sequence>
<name>A0ABT6L6I2_9MYCO</name>
<dbReference type="Pfam" id="PF02441">
    <property type="entry name" value="Flavoprotein"/>
    <property type="match status" value="1"/>
</dbReference>
<gene>
    <name evidence="5" type="primary">ubiX</name>
    <name evidence="7" type="ORF">M2272_005225</name>
</gene>
<dbReference type="InterPro" id="IPR003382">
    <property type="entry name" value="Flavoprotein"/>
</dbReference>
<feature type="binding site" evidence="5">
    <location>
        <position position="154"/>
    </location>
    <ligand>
        <name>dimethylallyl phosphate</name>
        <dbReference type="ChEBI" id="CHEBI:88052"/>
    </ligand>
</feature>
<keyword evidence="2 5" id="KW-0285">Flavoprotein</keyword>
<dbReference type="GO" id="GO:0106141">
    <property type="term" value="F:flavin prenyltransferase activity"/>
    <property type="evidence" value="ECO:0007669"/>
    <property type="project" value="UniProtKB-EC"/>
</dbReference>
<dbReference type="Gene3D" id="3.40.50.1950">
    <property type="entry name" value="Flavin prenyltransferase-like"/>
    <property type="match status" value="1"/>
</dbReference>
<dbReference type="InterPro" id="IPR036551">
    <property type="entry name" value="Flavin_trans-like"/>
</dbReference>
<dbReference type="Proteomes" id="UP001160130">
    <property type="component" value="Unassembled WGS sequence"/>
</dbReference>
<comment type="catalytic activity">
    <reaction evidence="5">
        <text>dimethylallyl phosphate + FMNH2 = prenylated FMNH2 + phosphate</text>
        <dbReference type="Rhea" id="RHEA:37743"/>
        <dbReference type="ChEBI" id="CHEBI:43474"/>
        <dbReference type="ChEBI" id="CHEBI:57618"/>
        <dbReference type="ChEBI" id="CHEBI:87467"/>
        <dbReference type="ChEBI" id="CHEBI:88052"/>
        <dbReference type="EC" id="2.5.1.129"/>
    </reaction>
</comment>
<feature type="binding site" evidence="5">
    <location>
        <begin position="11"/>
        <end position="13"/>
    </location>
    <ligand>
        <name>FMN</name>
        <dbReference type="ChEBI" id="CHEBI:58210"/>
    </ligand>
</feature>
<reference evidence="7 8" key="1">
    <citation type="submission" date="2023-04" db="EMBL/GenBank/DDBJ databases">
        <title>Forest soil microbial communities from Buena Vista Peninsula, Colon Province, Panama.</title>
        <authorList>
            <person name="Bouskill N."/>
        </authorList>
    </citation>
    <scope>NUCLEOTIDE SEQUENCE [LARGE SCALE GENOMIC DNA]</scope>
    <source>
        <strain evidence="7 8">AC80</strain>
    </source>
</reference>
<evidence type="ECO:0000256" key="4">
    <source>
        <dbReference type="ARBA" id="ARBA00022679"/>
    </source>
</evidence>
<dbReference type="NCBIfam" id="TIGR00421">
    <property type="entry name" value="ubiX_pad"/>
    <property type="match status" value="1"/>
</dbReference>
<evidence type="ECO:0000256" key="5">
    <source>
        <dbReference type="HAMAP-Rule" id="MF_01984"/>
    </source>
</evidence>
<comment type="caution">
    <text evidence="5">Lacks conserved residue(s) required for the propagation of feature annotation.</text>
</comment>